<reference evidence="2" key="1">
    <citation type="journal article" date="2019" name="G3 (Bethesda)">
        <title>Genome Assemblies of Two Rare Opportunistic Yeast Pathogens: Diutina rugosa (syn. Candida rugosa) and Trichomonascus ciferrii (syn. Candida ciferrii).</title>
        <authorList>
            <person name="Mixao V."/>
            <person name="Saus E."/>
            <person name="Hansen A.P."/>
            <person name="Lass-Florl C."/>
            <person name="Gabaldon T."/>
        </authorList>
    </citation>
    <scope>NUCLEOTIDE SEQUENCE</scope>
    <source>
        <strain evidence="2">CBS 4856</strain>
    </source>
</reference>
<protein>
    <submittedName>
        <fullName evidence="2">Uncharacterized protein</fullName>
    </submittedName>
</protein>
<organism evidence="2 3">
    <name type="scientific">Trichomonascus ciferrii</name>
    <dbReference type="NCBI Taxonomy" id="44093"/>
    <lineage>
        <taxon>Eukaryota</taxon>
        <taxon>Fungi</taxon>
        <taxon>Dikarya</taxon>
        <taxon>Ascomycota</taxon>
        <taxon>Saccharomycotina</taxon>
        <taxon>Dipodascomycetes</taxon>
        <taxon>Dipodascales</taxon>
        <taxon>Trichomonascaceae</taxon>
        <taxon>Trichomonascus</taxon>
        <taxon>Trichomonascus ciferrii complex</taxon>
    </lineage>
</organism>
<name>A0A642V0Y5_9ASCO</name>
<feature type="compositionally biased region" description="Low complexity" evidence="1">
    <location>
        <begin position="1"/>
        <end position="18"/>
    </location>
</feature>
<accession>A0A642V0Y5</accession>
<proteinExistence type="predicted"/>
<dbReference type="VEuPathDB" id="FungiDB:TRICI_004231"/>
<dbReference type="Proteomes" id="UP000761534">
    <property type="component" value="Unassembled WGS sequence"/>
</dbReference>
<sequence length="98" mass="10992">MVTTALSTNTANKATTASEIKTTTNNCIENGERQYQSMTARKFSDTIHDRRQCLRHHHRTAAVAIKFKPGYDNKPPVMDLKSPPTPIAEKILKGDFSF</sequence>
<comment type="caution">
    <text evidence="2">The sequence shown here is derived from an EMBL/GenBank/DDBJ whole genome shotgun (WGS) entry which is preliminary data.</text>
</comment>
<evidence type="ECO:0000256" key="1">
    <source>
        <dbReference type="SAM" id="MobiDB-lite"/>
    </source>
</evidence>
<evidence type="ECO:0000313" key="2">
    <source>
        <dbReference type="EMBL" id="KAA8910213.1"/>
    </source>
</evidence>
<dbReference type="EMBL" id="SWFS01000319">
    <property type="protein sequence ID" value="KAA8910213.1"/>
    <property type="molecule type" value="Genomic_DNA"/>
</dbReference>
<gene>
    <name evidence="2" type="ORF">TRICI_004231</name>
</gene>
<evidence type="ECO:0000313" key="3">
    <source>
        <dbReference type="Proteomes" id="UP000761534"/>
    </source>
</evidence>
<feature type="region of interest" description="Disordered" evidence="1">
    <location>
        <begin position="1"/>
        <end position="23"/>
    </location>
</feature>
<keyword evidence="3" id="KW-1185">Reference proteome</keyword>
<dbReference type="AlphaFoldDB" id="A0A642V0Y5"/>